<reference evidence="5 6" key="1">
    <citation type="submission" date="2016-03" db="EMBL/GenBank/DDBJ databases">
        <title>Draft Genome Sequence of the Strain BR 10245 (Bradyrhizobium sp.) isolated from nodules of Centrolobium paraense.</title>
        <authorList>
            <person name="Simoes-Araujo J.L.Sr."/>
            <person name="Barauna A.C."/>
            <person name="Silva K."/>
            <person name="Zilli J.E."/>
        </authorList>
    </citation>
    <scope>NUCLEOTIDE SEQUENCE [LARGE SCALE GENOMIC DNA]</scope>
    <source>
        <strain evidence="5 6">BR 10245</strain>
    </source>
</reference>
<feature type="binding site" evidence="2">
    <location>
        <position position="155"/>
    </location>
    <ligand>
        <name>substrate</name>
    </ligand>
</feature>
<feature type="binding site" evidence="3">
    <location>
        <position position="213"/>
    </location>
    <ligand>
        <name>substrate</name>
    </ligand>
</feature>
<gene>
    <name evidence="5" type="ORF">AYJ54_19695</name>
</gene>
<dbReference type="InterPro" id="IPR026289">
    <property type="entry name" value="SBP_TakP-like"/>
</dbReference>
<feature type="signal peptide" evidence="4">
    <location>
        <begin position="1"/>
        <end position="20"/>
    </location>
</feature>
<dbReference type="OrthoDB" id="9780733at2"/>
<dbReference type="Gene3D" id="3.40.190.10">
    <property type="entry name" value="Periplasmic binding protein-like II"/>
    <property type="match status" value="1"/>
</dbReference>
<evidence type="ECO:0000313" key="5">
    <source>
        <dbReference type="EMBL" id="OAF06479.1"/>
    </source>
</evidence>
<feature type="binding site" evidence="2">
    <location>
        <position position="176"/>
    </location>
    <ligand>
        <name>substrate</name>
    </ligand>
</feature>
<proteinExistence type="predicted"/>
<dbReference type="Gene3D" id="3.40.190.170">
    <property type="entry name" value="Bacterial extracellular solute-binding protein, family 7"/>
    <property type="match status" value="1"/>
</dbReference>
<organism evidence="5 6">
    <name type="scientific">Bradyrhizobium centrolobii</name>
    <dbReference type="NCBI Taxonomy" id="1505087"/>
    <lineage>
        <taxon>Bacteria</taxon>
        <taxon>Pseudomonadati</taxon>
        <taxon>Pseudomonadota</taxon>
        <taxon>Alphaproteobacteria</taxon>
        <taxon>Hyphomicrobiales</taxon>
        <taxon>Nitrobacteraceae</taxon>
        <taxon>Bradyrhizobium</taxon>
    </lineage>
</organism>
<feature type="chain" id="PRO_5008054799" evidence="4">
    <location>
        <begin position="21"/>
        <end position="362"/>
    </location>
</feature>
<keyword evidence="3" id="KW-0479">Metal-binding</keyword>
<dbReference type="GO" id="GO:0046872">
    <property type="term" value="F:metal ion binding"/>
    <property type="evidence" value="ECO:0007669"/>
    <property type="project" value="UniProtKB-KW"/>
</dbReference>
<evidence type="ECO:0000256" key="2">
    <source>
        <dbReference type="PIRSR" id="PIRSR039026-1"/>
    </source>
</evidence>
<keyword evidence="1 4" id="KW-0732">Signal</keyword>
<accession>A0A176YJB3</accession>
<dbReference type="InterPro" id="IPR038404">
    <property type="entry name" value="TRAP_DctP_sf"/>
</dbReference>
<evidence type="ECO:0000256" key="3">
    <source>
        <dbReference type="PIRSR" id="PIRSR039026-2"/>
    </source>
</evidence>
<dbReference type="PIRSF" id="PIRSF039026">
    <property type="entry name" value="SiaP"/>
    <property type="match status" value="1"/>
</dbReference>
<keyword evidence="6" id="KW-1185">Reference proteome</keyword>
<dbReference type="Proteomes" id="UP000076959">
    <property type="component" value="Unassembled WGS sequence"/>
</dbReference>
<sequence length="362" mass="39760">MERRKFLTAGGLGLAASAVAAPAVAQSMPEVKWRLAASWPKALDTLYGGCEYFCKRVAEVTDNRFQIQPFAAGEIVPGLQVLDAVSNGTVEIGNTALYYYWGKNPAFTFGTSLPFGLNTRQHISWLLWGGGQDLLNNLLKEHNAIGIPTGSTGAQMGGWFRKEIKSMADFQGLKFRVGGFAGTIIAKVGGVPQQIAGGDIYPALEKGTIDAAEWVGPYDDEKLGFVKVAKYYYYPGWWEGTGQGHNVMNLDKWNALPKHYQAAIETASRDTFTWVTGKYDSVNPPALKRLLVAGAILKPFPQEVLEACYGAASDIYADLSKSNPHFGKMYASLSAYRNESLAWMQVAELSFDSFMMRMRTRT</sequence>
<dbReference type="RefSeq" id="WP_063702867.1">
    <property type="nucleotide sequence ID" value="NZ_LUUB01000076.1"/>
</dbReference>
<comment type="caution">
    <text evidence="5">The sequence shown here is derived from an EMBL/GenBank/DDBJ whole genome shotgun (WGS) entry which is preliminary data.</text>
</comment>
<dbReference type="STRING" id="1505087.AYJ54_19695"/>
<dbReference type="PANTHER" id="PTHR33376:SF5">
    <property type="entry name" value="EXTRACYTOPLASMIC SOLUTE RECEPTOR PROTEIN"/>
    <property type="match status" value="1"/>
</dbReference>
<feature type="binding site" evidence="3">
    <location>
        <position position="239"/>
    </location>
    <ligand>
        <name>substrate</name>
    </ligand>
</feature>
<dbReference type="GO" id="GO:0055085">
    <property type="term" value="P:transmembrane transport"/>
    <property type="evidence" value="ECO:0007669"/>
    <property type="project" value="InterPro"/>
</dbReference>
<evidence type="ECO:0000256" key="1">
    <source>
        <dbReference type="ARBA" id="ARBA00022729"/>
    </source>
</evidence>
<dbReference type="GO" id="GO:0031317">
    <property type="term" value="C:tripartite ATP-independent periplasmic transporter complex"/>
    <property type="evidence" value="ECO:0007669"/>
    <property type="project" value="InterPro"/>
</dbReference>
<evidence type="ECO:0000256" key="4">
    <source>
        <dbReference type="SAM" id="SignalP"/>
    </source>
</evidence>
<dbReference type="AlphaFoldDB" id="A0A176YJB3"/>
<dbReference type="Pfam" id="PF03480">
    <property type="entry name" value="DctP"/>
    <property type="match status" value="1"/>
</dbReference>
<dbReference type="InterPro" id="IPR018389">
    <property type="entry name" value="DctP_fam"/>
</dbReference>
<dbReference type="PANTHER" id="PTHR33376">
    <property type="match status" value="1"/>
</dbReference>
<name>A0A176YJB3_9BRAD</name>
<protein>
    <submittedName>
        <fullName evidence="5">ABC transporter substrate-binding protein</fullName>
    </submittedName>
</protein>
<dbReference type="EMBL" id="LUUB01000076">
    <property type="protein sequence ID" value="OAF06479.1"/>
    <property type="molecule type" value="Genomic_DNA"/>
</dbReference>
<feature type="binding site" evidence="3">
    <location>
        <position position="214"/>
    </location>
    <ligand>
        <name>Na(+)</name>
        <dbReference type="ChEBI" id="CHEBI:29101"/>
    </ligand>
</feature>
<evidence type="ECO:0000313" key="6">
    <source>
        <dbReference type="Proteomes" id="UP000076959"/>
    </source>
</evidence>